<sequence length="77" mass="8469">MFCREGLSPRKSESPQPIISSRHRACIILSTAAEPLLAETSLIGSQSAEQAINFTLFRSIPPRLLLQPGGDLRSRLH</sequence>
<name>A0ABR0GPE8_9PEZI</name>
<evidence type="ECO:0000313" key="2">
    <source>
        <dbReference type="Proteomes" id="UP001323405"/>
    </source>
</evidence>
<dbReference type="GeneID" id="87902765"/>
<keyword evidence="2" id="KW-1185">Reference proteome</keyword>
<reference evidence="1 2" key="1">
    <citation type="journal article" date="2023" name="bioRxiv">
        <title>High-quality genome assemblies of four members of thePodospora anserinaspecies complex.</title>
        <authorList>
            <person name="Ament-Velasquez S.L."/>
            <person name="Vogan A.A."/>
            <person name="Wallerman O."/>
            <person name="Hartmann F."/>
            <person name="Gautier V."/>
            <person name="Silar P."/>
            <person name="Giraud T."/>
            <person name="Johannesson H."/>
        </authorList>
    </citation>
    <scope>NUCLEOTIDE SEQUENCE [LARGE SCALE GENOMIC DNA]</scope>
    <source>
        <strain evidence="1 2">CBS 415.72m</strain>
    </source>
</reference>
<comment type="caution">
    <text evidence="1">The sequence shown here is derived from an EMBL/GenBank/DDBJ whole genome shotgun (WGS) entry which is preliminary data.</text>
</comment>
<dbReference type="EMBL" id="JAFFHA010000003">
    <property type="protein sequence ID" value="KAK4657606.1"/>
    <property type="molecule type" value="Genomic_DNA"/>
</dbReference>
<accession>A0ABR0GPE8</accession>
<dbReference type="Proteomes" id="UP001323405">
    <property type="component" value="Unassembled WGS sequence"/>
</dbReference>
<evidence type="ECO:0000313" key="1">
    <source>
        <dbReference type="EMBL" id="KAK4657606.1"/>
    </source>
</evidence>
<gene>
    <name evidence="1" type="ORF">QC762_0029770</name>
</gene>
<protein>
    <submittedName>
        <fullName evidence="1">Uncharacterized protein</fullName>
    </submittedName>
</protein>
<organism evidence="1 2">
    <name type="scientific">Podospora pseudocomata</name>
    <dbReference type="NCBI Taxonomy" id="2093779"/>
    <lineage>
        <taxon>Eukaryota</taxon>
        <taxon>Fungi</taxon>
        <taxon>Dikarya</taxon>
        <taxon>Ascomycota</taxon>
        <taxon>Pezizomycotina</taxon>
        <taxon>Sordariomycetes</taxon>
        <taxon>Sordariomycetidae</taxon>
        <taxon>Sordariales</taxon>
        <taxon>Podosporaceae</taxon>
        <taxon>Podospora</taxon>
    </lineage>
</organism>
<dbReference type="RefSeq" id="XP_062746579.1">
    <property type="nucleotide sequence ID" value="XM_062883215.1"/>
</dbReference>
<proteinExistence type="predicted"/>